<dbReference type="PANTHER" id="PTHR20275:SF0">
    <property type="entry name" value="NAD KINASE"/>
    <property type="match status" value="1"/>
</dbReference>
<feature type="binding site" evidence="8">
    <location>
        <position position="174"/>
    </location>
    <ligand>
        <name>NAD(+)</name>
        <dbReference type="ChEBI" id="CHEBI:57540"/>
    </ligand>
</feature>
<dbReference type="AlphaFoldDB" id="A0A7X9ILV2"/>
<evidence type="ECO:0000313" key="10">
    <source>
        <dbReference type="Proteomes" id="UP000524246"/>
    </source>
</evidence>
<reference evidence="9 10" key="1">
    <citation type="journal article" date="2020" name="Biotechnol. Biofuels">
        <title>New insights from the biogas microbiome by comprehensive genome-resolved metagenomics of nearly 1600 species originating from multiple anaerobic digesters.</title>
        <authorList>
            <person name="Campanaro S."/>
            <person name="Treu L."/>
            <person name="Rodriguez-R L.M."/>
            <person name="Kovalovszki A."/>
            <person name="Ziels R.M."/>
            <person name="Maus I."/>
            <person name="Zhu X."/>
            <person name="Kougias P.G."/>
            <person name="Basile A."/>
            <person name="Luo G."/>
            <person name="Schluter A."/>
            <person name="Konstantinidis K.T."/>
            <person name="Angelidaki I."/>
        </authorList>
    </citation>
    <scope>NUCLEOTIDE SEQUENCE [LARGE SCALE GENOMIC DNA]</scope>
    <source>
        <strain evidence="9">AS27yjCOA_65</strain>
    </source>
</reference>
<comment type="subcellular location">
    <subcellularLocation>
        <location evidence="8">Cytoplasm</location>
    </subcellularLocation>
</comment>
<dbReference type="Pfam" id="PF01513">
    <property type="entry name" value="NAD_kinase"/>
    <property type="match status" value="1"/>
</dbReference>
<keyword evidence="2 8" id="KW-0547">Nucleotide-binding</keyword>
<feature type="binding site" evidence="8">
    <location>
        <begin position="185"/>
        <end position="190"/>
    </location>
    <ligand>
        <name>NAD(+)</name>
        <dbReference type="ChEBI" id="CHEBI:57540"/>
    </ligand>
</feature>
<proteinExistence type="inferred from homology"/>
<evidence type="ECO:0000256" key="4">
    <source>
        <dbReference type="ARBA" id="ARBA00022840"/>
    </source>
</evidence>
<dbReference type="Gene3D" id="3.40.50.10330">
    <property type="entry name" value="Probable inorganic polyphosphate/atp-NAD kinase, domain 1"/>
    <property type="match status" value="1"/>
</dbReference>
<dbReference type="GO" id="GO:0006741">
    <property type="term" value="P:NADP+ biosynthetic process"/>
    <property type="evidence" value="ECO:0007669"/>
    <property type="project" value="UniProtKB-UniRule"/>
</dbReference>
<dbReference type="GO" id="GO:0046872">
    <property type="term" value="F:metal ion binding"/>
    <property type="evidence" value="ECO:0007669"/>
    <property type="project" value="UniProtKB-UniRule"/>
</dbReference>
<dbReference type="GO" id="GO:0005524">
    <property type="term" value="F:ATP binding"/>
    <property type="evidence" value="ECO:0007669"/>
    <property type="project" value="UniProtKB-KW"/>
</dbReference>
<dbReference type="InterPro" id="IPR002504">
    <property type="entry name" value="NADK"/>
</dbReference>
<evidence type="ECO:0000256" key="2">
    <source>
        <dbReference type="ARBA" id="ARBA00022741"/>
    </source>
</evidence>
<evidence type="ECO:0000256" key="5">
    <source>
        <dbReference type="ARBA" id="ARBA00022857"/>
    </source>
</evidence>
<dbReference type="Proteomes" id="UP000524246">
    <property type="component" value="Unassembled WGS sequence"/>
</dbReference>
<evidence type="ECO:0000256" key="7">
    <source>
        <dbReference type="ARBA" id="ARBA00047925"/>
    </source>
</evidence>
<dbReference type="HAMAP" id="MF_00361">
    <property type="entry name" value="NAD_kinase"/>
    <property type="match status" value="1"/>
</dbReference>
<keyword evidence="1 8" id="KW-0808">Transferase</keyword>
<sequence length="290" mass="31820">MATIGVAIKPGVEAAKKIFQQLLKWARTNNHKICIEEQASRIASNEDSVSVLGVKELVQQSDWVISMGGDGTLIWLARHARDDGPLFLGVNFGRLGFLNEIQSTELISTLDKLEKGKIEIEERSALLVRVEGEGRRCFESVVVNDVVVQKGAQGRLLEVDLAIDREGVTRFHADGLIVSTPTGSTAYSLSAGGSIVHPSLPVMLITPICAHSLSHRPLVISLESEVTVSLPSYDEEVFLRFDGQESYPFEAGNLVRVSKASQKIRFIKTSSLSFYRILQSKLKWGLTNAS</sequence>
<accession>A0A7X9ILV2</accession>
<dbReference type="GO" id="GO:0003951">
    <property type="term" value="F:NAD+ kinase activity"/>
    <property type="evidence" value="ECO:0007669"/>
    <property type="project" value="UniProtKB-UniRule"/>
</dbReference>
<dbReference type="SUPFAM" id="SSF111331">
    <property type="entry name" value="NAD kinase/diacylglycerol kinase-like"/>
    <property type="match status" value="1"/>
</dbReference>
<feature type="binding site" evidence="8">
    <location>
        <position position="172"/>
    </location>
    <ligand>
        <name>NAD(+)</name>
        <dbReference type="ChEBI" id="CHEBI:57540"/>
    </ligand>
</feature>
<dbReference type="InterPro" id="IPR017438">
    <property type="entry name" value="ATP-NAD_kinase_N"/>
</dbReference>
<keyword evidence="8" id="KW-0963">Cytoplasm</keyword>
<evidence type="ECO:0000256" key="8">
    <source>
        <dbReference type="HAMAP-Rule" id="MF_00361"/>
    </source>
</evidence>
<comment type="function">
    <text evidence="8">Involved in the regulation of the intracellular balance of NAD and NADP, and is a key enzyme in the biosynthesis of NADP. Catalyzes specifically the phosphorylation on 2'-hydroxyl of the adenosine moiety of NAD to yield NADP.</text>
</comment>
<comment type="caution">
    <text evidence="9">The sequence shown here is derived from an EMBL/GenBank/DDBJ whole genome shotgun (WGS) entry which is preliminary data.</text>
</comment>
<comment type="catalytic activity">
    <reaction evidence="7 8">
        <text>NAD(+) + ATP = ADP + NADP(+) + H(+)</text>
        <dbReference type="Rhea" id="RHEA:18629"/>
        <dbReference type="ChEBI" id="CHEBI:15378"/>
        <dbReference type="ChEBI" id="CHEBI:30616"/>
        <dbReference type="ChEBI" id="CHEBI:57540"/>
        <dbReference type="ChEBI" id="CHEBI:58349"/>
        <dbReference type="ChEBI" id="CHEBI:456216"/>
        <dbReference type="EC" id="2.7.1.23"/>
    </reaction>
</comment>
<keyword evidence="3 8" id="KW-0418">Kinase</keyword>
<keyword evidence="5 8" id="KW-0521">NADP</keyword>
<evidence type="ECO:0000256" key="3">
    <source>
        <dbReference type="ARBA" id="ARBA00022777"/>
    </source>
</evidence>
<name>A0A7X9ILV2_9DELT</name>
<keyword evidence="4 8" id="KW-0067">ATP-binding</keyword>
<dbReference type="GO" id="GO:0051287">
    <property type="term" value="F:NAD binding"/>
    <property type="evidence" value="ECO:0007669"/>
    <property type="project" value="UniProtKB-ARBA"/>
</dbReference>
<comment type="similarity">
    <text evidence="8">Belongs to the NAD kinase family.</text>
</comment>
<dbReference type="InterPro" id="IPR017437">
    <property type="entry name" value="ATP-NAD_kinase_PpnK-typ_C"/>
</dbReference>
<gene>
    <name evidence="8" type="primary">nadK</name>
    <name evidence="9" type="ORF">GYA55_09450</name>
</gene>
<dbReference type="Pfam" id="PF20143">
    <property type="entry name" value="NAD_kinase_C"/>
    <property type="match status" value="1"/>
</dbReference>
<evidence type="ECO:0000313" key="9">
    <source>
        <dbReference type="EMBL" id="NMC63375.1"/>
    </source>
</evidence>
<organism evidence="9 10">
    <name type="scientific">SAR324 cluster bacterium</name>
    <dbReference type="NCBI Taxonomy" id="2024889"/>
    <lineage>
        <taxon>Bacteria</taxon>
        <taxon>Deltaproteobacteria</taxon>
        <taxon>SAR324 cluster</taxon>
    </lineage>
</organism>
<dbReference type="GO" id="GO:0019674">
    <property type="term" value="P:NAD+ metabolic process"/>
    <property type="evidence" value="ECO:0007669"/>
    <property type="project" value="InterPro"/>
</dbReference>
<evidence type="ECO:0000256" key="6">
    <source>
        <dbReference type="ARBA" id="ARBA00023027"/>
    </source>
</evidence>
<dbReference type="PANTHER" id="PTHR20275">
    <property type="entry name" value="NAD KINASE"/>
    <property type="match status" value="1"/>
</dbReference>
<feature type="binding site" evidence="8">
    <location>
        <begin position="144"/>
        <end position="145"/>
    </location>
    <ligand>
        <name>NAD(+)</name>
        <dbReference type="ChEBI" id="CHEBI:57540"/>
    </ligand>
</feature>
<evidence type="ECO:0000256" key="1">
    <source>
        <dbReference type="ARBA" id="ARBA00022679"/>
    </source>
</evidence>
<dbReference type="EMBL" id="JAAZON010000424">
    <property type="protein sequence ID" value="NMC63375.1"/>
    <property type="molecule type" value="Genomic_DNA"/>
</dbReference>
<dbReference type="FunFam" id="2.60.200.30:FF:000009">
    <property type="entry name" value="Poly(P)/ATP NAD kinase"/>
    <property type="match status" value="1"/>
</dbReference>
<dbReference type="InterPro" id="IPR016064">
    <property type="entry name" value="NAD/diacylglycerol_kinase_sf"/>
</dbReference>
<dbReference type="Gene3D" id="2.60.200.30">
    <property type="entry name" value="Probable inorganic polyphosphate/atp-NAD kinase, domain 2"/>
    <property type="match status" value="1"/>
</dbReference>
<protein>
    <recommendedName>
        <fullName evidence="8">NAD kinase</fullName>
        <ecNumber evidence="8">2.7.1.23</ecNumber>
    </recommendedName>
    <alternativeName>
        <fullName evidence="8">ATP-dependent NAD kinase</fullName>
    </alternativeName>
</protein>
<keyword evidence="6 8" id="KW-0520">NAD</keyword>
<feature type="binding site" evidence="8">
    <location>
        <begin position="70"/>
        <end position="71"/>
    </location>
    <ligand>
        <name>NAD(+)</name>
        <dbReference type="ChEBI" id="CHEBI:57540"/>
    </ligand>
</feature>
<comment type="cofactor">
    <cofactor evidence="8">
        <name>a divalent metal cation</name>
        <dbReference type="ChEBI" id="CHEBI:60240"/>
    </cofactor>
</comment>
<dbReference type="GO" id="GO:0005737">
    <property type="term" value="C:cytoplasm"/>
    <property type="evidence" value="ECO:0007669"/>
    <property type="project" value="UniProtKB-SubCell"/>
</dbReference>
<comment type="caution">
    <text evidence="8">Lacks conserved residue(s) required for the propagation of feature annotation.</text>
</comment>
<feature type="binding site" evidence="8">
    <location>
        <position position="155"/>
    </location>
    <ligand>
        <name>NAD(+)</name>
        <dbReference type="ChEBI" id="CHEBI:57540"/>
    </ligand>
</feature>
<feature type="active site" description="Proton acceptor" evidence="8">
    <location>
        <position position="70"/>
    </location>
</feature>
<feature type="binding site" evidence="8">
    <location>
        <position position="244"/>
    </location>
    <ligand>
        <name>NAD(+)</name>
        <dbReference type="ChEBI" id="CHEBI:57540"/>
    </ligand>
</feature>
<dbReference type="EC" id="2.7.1.23" evidence="8"/>